<dbReference type="OrthoDB" id="67688at2759"/>
<dbReference type="Proteomes" id="UP000192220">
    <property type="component" value="Unplaced"/>
</dbReference>
<dbReference type="AlphaFoldDB" id="A0A2I4AL16"/>
<evidence type="ECO:0000313" key="2">
    <source>
        <dbReference type="RefSeq" id="XP_013856166.1"/>
    </source>
</evidence>
<keyword evidence="1" id="KW-1185">Reference proteome</keyword>
<gene>
    <name evidence="2" type="primary">LOC106512007</name>
</gene>
<protein>
    <submittedName>
        <fullName evidence="2">Phosphatidylinositol 4-phosphate 3-kinase C2 domain-containing subunit beta</fullName>
    </submittedName>
</protein>
<organism evidence="1 2">
    <name type="scientific">Austrofundulus limnaeus</name>
    <name type="common">Annual killifish</name>
    <dbReference type="NCBI Taxonomy" id="52670"/>
    <lineage>
        <taxon>Eukaryota</taxon>
        <taxon>Metazoa</taxon>
        <taxon>Chordata</taxon>
        <taxon>Craniata</taxon>
        <taxon>Vertebrata</taxon>
        <taxon>Euteleostomi</taxon>
        <taxon>Actinopterygii</taxon>
        <taxon>Neopterygii</taxon>
        <taxon>Teleostei</taxon>
        <taxon>Neoteleostei</taxon>
        <taxon>Acanthomorphata</taxon>
        <taxon>Ovalentaria</taxon>
        <taxon>Atherinomorphae</taxon>
        <taxon>Cyprinodontiformes</taxon>
        <taxon>Rivulidae</taxon>
        <taxon>Austrofundulus</taxon>
    </lineage>
</organism>
<dbReference type="STRING" id="52670.A0A2I4AL16"/>
<reference evidence="2" key="1">
    <citation type="submission" date="2025-08" db="UniProtKB">
        <authorList>
            <consortium name="RefSeq"/>
        </authorList>
    </citation>
    <scope>IDENTIFICATION</scope>
</reference>
<sequence>MNHCILLQERPIKQTITREALTLLLDTFYNEAESFLLSQVELPLHVERLVQSVKALCSSLAAVETPDVTAALNQLPACPCRR</sequence>
<evidence type="ECO:0000313" key="1">
    <source>
        <dbReference type="Proteomes" id="UP000192220"/>
    </source>
</evidence>
<accession>A0A2I4AL16</accession>
<proteinExistence type="predicted"/>
<dbReference type="RefSeq" id="XP_013856166.1">
    <property type="nucleotide sequence ID" value="XM_014000712.1"/>
</dbReference>
<dbReference type="KEGG" id="alim:106512007"/>
<name>A0A2I4AL16_AUSLI</name>
<dbReference type="InParanoid" id="A0A2I4AL16"/>
<dbReference type="GeneID" id="106512007"/>
<feature type="non-terminal residue" evidence="2">
    <location>
        <position position="82"/>
    </location>
</feature>